<dbReference type="InterPro" id="IPR037923">
    <property type="entry name" value="HTH-like"/>
</dbReference>
<dbReference type="InterPro" id="IPR020449">
    <property type="entry name" value="Tscrpt_reg_AraC-type_HTH"/>
</dbReference>
<sequence length="282" mass="32841">MPATDHFPILGLEEFQPVLQPDYGLQYLEIQGERIIEKPHKHDFFMLLLFEQGSGTHAIDFEEYPVKSHQLHLLLPGQVHRWSLGKNTLAYQLMISRPVFETFSSSLELSFALYQKHPVISLSPDVFRKLQYEFRAIRDELSIKPLDWNIINLRSRLIAQLVSREAESKYEILTVYRAAPALWKYHSLVDLYFKEQKTVAFYAEKLHISANYLNILCKKHLQVSAMYLIHNRVTLEAKRLLRASDMSVKEIAFELGFNDLAYFSNFFKGQTGASPRSFRGLL</sequence>
<dbReference type="PROSITE" id="PS01124">
    <property type="entry name" value="HTH_ARAC_FAMILY_2"/>
    <property type="match status" value="1"/>
</dbReference>
<keyword evidence="6" id="KW-1185">Reference proteome</keyword>
<dbReference type="InterPro" id="IPR018060">
    <property type="entry name" value="HTH_AraC"/>
</dbReference>
<evidence type="ECO:0000313" key="6">
    <source>
        <dbReference type="Proteomes" id="UP000186551"/>
    </source>
</evidence>
<protein>
    <submittedName>
        <fullName evidence="5">AraC family transcriptional regulator</fullName>
    </submittedName>
</protein>
<dbReference type="InterPro" id="IPR009057">
    <property type="entry name" value="Homeodomain-like_sf"/>
</dbReference>
<comment type="caution">
    <text evidence="5">The sequence shown here is derived from an EMBL/GenBank/DDBJ whole genome shotgun (WGS) entry which is preliminary data.</text>
</comment>
<keyword evidence="1" id="KW-0805">Transcription regulation</keyword>
<dbReference type="Gene3D" id="1.10.10.60">
    <property type="entry name" value="Homeodomain-like"/>
    <property type="match status" value="1"/>
</dbReference>
<dbReference type="STRING" id="1797110.A3841_17265"/>
<dbReference type="Proteomes" id="UP000186551">
    <property type="component" value="Unassembled WGS sequence"/>
</dbReference>
<dbReference type="InterPro" id="IPR003313">
    <property type="entry name" value="AraC-bd"/>
</dbReference>
<gene>
    <name evidence="5" type="ORF">A3841_17265</name>
</gene>
<dbReference type="PRINTS" id="PR00032">
    <property type="entry name" value="HTHARAC"/>
</dbReference>
<evidence type="ECO:0000256" key="1">
    <source>
        <dbReference type="ARBA" id="ARBA00023015"/>
    </source>
</evidence>
<dbReference type="GO" id="GO:0003700">
    <property type="term" value="F:DNA-binding transcription factor activity"/>
    <property type="evidence" value="ECO:0007669"/>
    <property type="project" value="InterPro"/>
</dbReference>
<proteinExistence type="predicted"/>
<keyword evidence="2" id="KW-0238">DNA-binding</keyword>
<dbReference type="AlphaFoldDB" id="A0A1Q5PCY8"/>
<dbReference type="Pfam" id="PF02311">
    <property type="entry name" value="AraC_binding"/>
    <property type="match status" value="1"/>
</dbReference>
<dbReference type="RefSeq" id="WP_073852207.1">
    <property type="nucleotide sequence ID" value="NZ_LVWA01000005.1"/>
</dbReference>
<dbReference type="PANTHER" id="PTHR43280">
    <property type="entry name" value="ARAC-FAMILY TRANSCRIPTIONAL REGULATOR"/>
    <property type="match status" value="1"/>
</dbReference>
<accession>A0A1Q5PCY8</accession>
<dbReference type="GO" id="GO:0043565">
    <property type="term" value="F:sequence-specific DNA binding"/>
    <property type="evidence" value="ECO:0007669"/>
    <property type="project" value="InterPro"/>
</dbReference>
<reference evidence="5 6" key="1">
    <citation type="submission" date="2016-03" db="EMBL/GenBank/DDBJ databases">
        <title>Genome sequence of Pontibacter sp. nov., of the family cytophagaceae, isolated from marine sediment of the Yellow Sea, China.</title>
        <authorList>
            <person name="Zhang G."/>
            <person name="Zhang R."/>
        </authorList>
    </citation>
    <scope>NUCLEOTIDE SEQUENCE [LARGE SCALE GENOMIC DNA]</scope>
    <source>
        <strain evidence="5 6">S10-8</strain>
    </source>
</reference>
<dbReference type="PANTHER" id="PTHR43280:SF32">
    <property type="entry name" value="TRANSCRIPTIONAL REGULATORY PROTEIN"/>
    <property type="match status" value="1"/>
</dbReference>
<keyword evidence="3" id="KW-0804">Transcription</keyword>
<organism evidence="5 6">
    <name type="scientific">Pontibacter flavimaris</name>
    <dbReference type="NCBI Taxonomy" id="1797110"/>
    <lineage>
        <taxon>Bacteria</taxon>
        <taxon>Pseudomonadati</taxon>
        <taxon>Bacteroidota</taxon>
        <taxon>Cytophagia</taxon>
        <taxon>Cytophagales</taxon>
        <taxon>Hymenobacteraceae</taxon>
        <taxon>Pontibacter</taxon>
    </lineage>
</organism>
<dbReference type="SUPFAM" id="SSF51215">
    <property type="entry name" value="Regulatory protein AraC"/>
    <property type="match status" value="1"/>
</dbReference>
<dbReference type="Pfam" id="PF12833">
    <property type="entry name" value="HTH_18"/>
    <property type="match status" value="1"/>
</dbReference>
<evidence type="ECO:0000256" key="2">
    <source>
        <dbReference type="ARBA" id="ARBA00023125"/>
    </source>
</evidence>
<evidence type="ECO:0000259" key="4">
    <source>
        <dbReference type="PROSITE" id="PS01124"/>
    </source>
</evidence>
<feature type="domain" description="HTH araC/xylS-type" evidence="4">
    <location>
        <begin position="183"/>
        <end position="281"/>
    </location>
</feature>
<evidence type="ECO:0000256" key="3">
    <source>
        <dbReference type="ARBA" id="ARBA00023163"/>
    </source>
</evidence>
<name>A0A1Q5PCY8_9BACT</name>
<evidence type="ECO:0000313" key="5">
    <source>
        <dbReference type="EMBL" id="OKL40100.1"/>
    </source>
</evidence>
<dbReference type="SMART" id="SM00342">
    <property type="entry name" value="HTH_ARAC"/>
    <property type="match status" value="1"/>
</dbReference>
<dbReference type="EMBL" id="LVWA01000005">
    <property type="protein sequence ID" value="OKL40100.1"/>
    <property type="molecule type" value="Genomic_DNA"/>
</dbReference>
<dbReference type="SUPFAM" id="SSF46689">
    <property type="entry name" value="Homeodomain-like"/>
    <property type="match status" value="1"/>
</dbReference>